<accession>N1WI58</accession>
<keyword evidence="2" id="KW-1185">Reference proteome</keyword>
<protein>
    <submittedName>
        <fullName evidence="1">Uncharacterized protein</fullName>
    </submittedName>
</protein>
<evidence type="ECO:0000313" key="2">
    <source>
        <dbReference type="Proteomes" id="UP000012313"/>
    </source>
</evidence>
<comment type="caution">
    <text evidence="1">The sequence shown here is derived from an EMBL/GenBank/DDBJ whole genome shotgun (WGS) entry which is preliminary data.</text>
</comment>
<sequence>MVEDEVVAVGEAEEVTAEVVAVEEVEVVTADPEFLRFRKI</sequence>
<evidence type="ECO:0000313" key="1">
    <source>
        <dbReference type="EMBL" id="EMY77007.1"/>
    </source>
</evidence>
<gene>
    <name evidence="1" type="ORF">LEP1GSC060_3153</name>
</gene>
<organism evidence="1 2">
    <name type="scientific">Leptospira weilii serovar Ranarum str. ICFT</name>
    <dbReference type="NCBI Taxonomy" id="1218598"/>
    <lineage>
        <taxon>Bacteria</taxon>
        <taxon>Pseudomonadati</taxon>
        <taxon>Spirochaetota</taxon>
        <taxon>Spirochaetia</taxon>
        <taxon>Leptospirales</taxon>
        <taxon>Leptospiraceae</taxon>
        <taxon>Leptospira</taxon>
    </lineage>
</organism>
<proteinExistence type="predicted"/>
<name>N1WI58_9LEPT</name>
<dbReference type="AlphaFoldDB" id="N1WI58"/>
<dbReference type="Proteomes" id="UP000012313">
    <property type="component" value="Unassembled WGS sequence"/>
</dbReference>
<dbReference type="EMBL" id="AOHC02000041">
    <property type="protein sequence ID" value="EMY77007.1"/>
    <property type="molecule type" value="Genomic_DNA"/>
</dbReference>
<reference evidence="1" key="1">
    <citation type="submission" date="2013-03" db="EMBL/GenBank/DDBJ databases">
        <authorList>
            <person name="Harkins D.M."/>
            <person name="Durkin A.S."/>
            <person name="Brinkac L.M."/>
            <person name="Haft D.H."/>
            <person name="Selengut J.D."/>
            <person name="Sanka R."/>
            <person name="DePew J."/>
            <person name="Purushe J."/>
            <person name="Hartskeerl R.A."/>
            <person name="Ahmed A."/>
            <person name="van der Linden H."/>
            <person name="Goris M.G.A."/>
            <person name="Vinetz J.M."/>
            <person name="Sutton G.G."/>
            <person name="Nierman W.C."/>
            <person name="Fouts D.E."/>
        </authorList>
    </citation>
    <scope>NUCLEOTIDE SEQUENCE [LARGE SCALE GENOMIC DNA]</scope>
    <source>
        <strain evidence="1">ICFT</strain>
    </source>
</reference>
<dbReference type="STRING" id="1218598.LEP1GSC060_3153"/>